<protein>
    <submittedName>
        <fullName evidence="2">Uncharacterized protein</fullName>
    </submittedName>
</protein>
<dbReference type="EMBL" id="BGPR01000783">
    <property type="protein sequence ID" value="GBM35360.1"/>
    <property type="molecule type" value="Genomic_DNA"/>
</dbReference>
<evidence type="ECO:0000313" key="2">
    <source>
        <dbReference type="EMBL" id="GBM35360.1"/>
    </source>
</evidence>
<feature type="non-terminal residue" evidence="2">
    <location>
        <position position="1"/>
    </location>
</feature>
<gene>
    <name evidence="2" type="ORF">AVEN_90680-2_1</name>
</gene>
<dbReference type="AlphaFoldDB" id="A0A4Y2F1F5"/>
<organism evidence="2 3">
    <name type="scientific">Araneus ventricosus</name>
    <name type="common">Orbweaver spider</name>
    <name type="synonym">Epeira ventricosa</name>
    <dbReference type="NCBI Taxonomy" id="182803"/>
    <lineage>
        <taxon>Eukaryota</taxon>
        <taxon>Metazoa</taxon>
        <taxon>Ecdysozoa</taxon>
        <taxon>Arthropoda</taxon>
        <taxon>Chelicerata</taxon>
        <taxon>Arachnida</taxon>
        <taxon>Araneae</taxon>
        <taxon>Araneomorphae</taxon>
        <taxon>Entelegynae</taxon>
        <taxon>Araneoidea</taxon>
        <taxon>Araneidae</taxon>
        <taxon>Araneus</taxon>
    </lineage>
</organism>
<sequence>GRGGLVVGSRIWSRRAPGSKPDSTENPPCMGLLHAKSIAVVKRPSVGVTWKFEERVPAQVSSS</sequence>
<name>A0A4Y2F1F5_ARAVE</name>
<reference evidence="2 3" key="1">
    <citation type="journal article" date="2019" name="Sci. Rep.">
        <title>Orb-weaving spider Araneus ventricosus genome elucidates the spidroin gene catalogue.</title>
        <authorList>
            <person name="Kono N."/>
            <person name="Nakamura H."/>
            <person name="Ohtoshi R."/>
            <person name="Moran D.A.P."/>
            <person name="Shinohara A."/>
            <person name="Yoshida Y."/>
            <person name="Fujiwara M."/>
            <person name="Mori M."/>
            <person name="Tomita M."/>
            <person name="Arakawa K."/>
        </authorList>
    </citation>
    <scope>NUCLEOTIDE SEQUENCE [LARGE SCALE GENOMIC DNA]</scope>
</reference>
<keyword evidence="3" id="KW-1185">Reference proteome</keyword>
<comment type="caution">
    <text evidence="2">The sequence shown here is derived from an EMBL/GenBank/DDBJ whole genome shotgun (WGS) entry which is preliminary data.</text>
</comment>
<dbReference type="Proteomes" id="UP000499080">
    <property type="component" value="Unassembled WGS sequence"/>
</dbReference>
<feature type="region of interest" description="Disordered" evidence="1">
    <location>
        <begin position="1"/>
        <end position="26"/>
    </location>
</feature>
<proteinExistence type="predicted"/>
<accession>A0A4Y2F1F5</accession>
<evidence type="ECO:0000313" key="3">
    <source>
        <dbReference type="Proteomes" id="UP000499080"/>
    </source>
</evidence>
<evidence type="ECO:0000256" key="1">
    <source>
        <dbReference type="SAM" id="MobiDB-lite"/>
    </source>
</evidence>